<comment type="cofactor">
    <cofactor evidence="1">
        <name>[4Fe-4S] cluster</name>
        <dbReference type="ChEBI" id="CHEBI:49883"/>
    </cofactor>
</comment>
<dbReference type="PROSITE" id="PS51332">
    <property type="entry name" value="B12_BINDING"/>
    <property type="match status" value="1"/>
</dbReference>
<protein>
    <recommendedName>
        <fullName evidence="6">B12-binding domain-containing protein</fullName>
    </recommendedName>
</protein>
<reference evidence="7" key="1">
    <citation type="journal article" date="2014" name="Front. Microbiol.">
        <title>High frequency of phylogenetically diverse reductive dehalogenase-homologous genes in deep subseafloor sedimentary metagenomes.</title>
        <authorList>
            <person name="Kawai M."/>
            <person name="Futagami T."/>
            <person name="Toyoda A."/>
            <person name="Takaki Y."/>
            <person name="Nishi S."/>
            <person name="Hori S."/>
            <person name="Arai W."/>
            <person name="Tsubouchi T."/>
            <person name="Morono Y."/>
            <person name="Uchiyama I."/>
            <person name="Ito T."/>
            <person name="Fujiyama A."/>
            <person name="Inagaki F."/>
            <person name="Takami H."/>
        </authorList>
    </citation>
    <scope>NUCLEOTIDE SEQUENCE</scope>
    <source>
        <strain evidence="7">Expedition CK06-06</strain>
    </source>
</reference>
<feature type="non-terminal residue" evidence="7">
    <location>
        <position position="162"/>
    </location>
</feature>
<evidence type="ECO:0000259" key="6">
    <source>
        <dbReference type="PROSITE" id="PS51332"/>
    </source>
</evidence>
<feature type="domain" description="B12-binding" evidence="6">
    <location>
        <begin position="1"/>
        <end position="73"/>
    </location>
</feature>
<name>X1VTU6_9ZZZZ</name>
<comment type="caution">
    <text evidence="7">The sequence shown here is derived from an EMBL/GenBank/DDBJ whole genome shotgun (WGS) entry which is preliminary data.</text>
</comment>
<dbReference type="InterPro" id="IPR058240">
    <property type="entry name" value="rSAM_sf"/>
</dbReference>
<dbReference type="GO" id="GO:0046872">
    <property type="term" value="F:metal ion binding"/>
    <property type="evidence" value="ECO:0007669"/>
    <property type="project" value="UniProtKB-KW"/>
</dbReference>
<dbReference type="GO" id="GO:0031419">
    <property type="term" value="F:cobalamin binding"/>
    <property type="evidence" value="ECO:0007669"/>
    <property type="project" value="InterPro"/>
</dbReference>
<dbReference type="InterPro" id="IPR051198">
    <property type="entry name" value="BchE-like"/>
</dbReference>
<dbReference type="EMBL" id="BARW01038753">
    <property type="protein sequence ID" value="GAJ24467.1"/>
    <property type="molecule type" value="Genomic_DNA"/>
</dbReference>
<dbReference type="Pfam" id="PF02310">
    <property type="entry name" value="B12-binding"/>
    <property type="match status" value="1"/>
</dbReference>
<organism evidence="7">
    <name type="scientific">marine sediment metagenome</name>
    <dbReference type="NCBI Taxonomy" id="412755"/>
    <lineage>
        <taxon>unclassified sequences</taxon>
        <taxon>metagenomes</taxon>
        <taxon>ecological metagenomes</taxon>
    </lineage>
</organism>
<keyword evidence="2" id="KW-0949">S-adenosyl-L-methionine</keyword>
<dbReference type="SFLD" id="SFLDS00029">
    <property type="entry name" value="Radical_SAM"/>
    <property type="match status" value="1"/>
</dbReference>
<evidence type="ECO:0000256" key="2">
    <source>
        <dbReference type="ARBA" id="ARBA00022691"/>
    </source>
</evidence>
<evidence type="ECO:0000256" key="4">
    <source>
        <dbReference type="ARBA" id="ARBA00023004"/>
    </source>
</evidence>
<proteinExistence type="predicted"/>
<dbReference type="Gene3D" id="3.40.50.280">
    <property type="entry name" value="Cobalamin-binding domain"/>
    <property type="match status" value="1"/>
</dbReference>
<dbReference type="AlphaFoldDB" id="X1VTU6"/>
<evidence type="ECO:0000256" key="1">
    <source>
        <dbReference type="ARBA" id="ARBA00001966"/>
    </source>
</evidence>
<dbReference type="PANTHER" id="PTHR43409">
    <property type="entry name" value="ANAEROBIC MAGNESIUM-PROTOPORPHYRIN IX MONOMETHYL ESTER CYCLASE-RELATED"/>
    <property type="match status" value="1"/>
</dbReference>
<keyword evidence="3" id="KW-0479">Metal-binding</keyword>
<gene>
    <name evidence="7" type="ORF">S12H4_59344</name>
</gene>
<evidence type="ECO:0000313" key="7">
    <source>
        <dbReference type="EMBL" id="GAJ24467.1"/>
    </source>
</evidence>
<dbReference type="InterPro" id="IPR007197">
    <property type="entry name" value="rSAM"/>
</dbReference>
<feature type="non-terminal residue" evidence="7">
    <location>
        <position position="1"/>
    </location>
</feature>
<evidence type="ECO:0000256" key="5">
    <source>
        <dbReference type="ARBA" id="ARBA00023014"/>
    </source>
</evidence>
<keyword evidence="5" id="KW-0411">Iron-sulfur</keyword>
<keyword evidence="4" id="KW-0408">Iron</keyword>
<dbReference type="GO" id="GO:0003824">
    <property type="term" value="F:catalytic activity"/>
    <property type="evidence" value="ECO:0007669"/>
    <property type="project" value="InterPro"/>
</dbReference>
<accession>X1VTU6</accession>
<evidence type="ECO:0000256" key="3">
    <source>
        <dbReference type="ARBA" id="ARBA00022723"/>
    </source>
</evidence>
<dbReference type="SFLD" id="SFLDG01082">
    <property type="entry name" value="B12-binding_domain_containing"/>
    <property type="match status" value="1"/>
</dbReference>
<sequence length="162" mass="18231">STITGSYIKYSLGVAQAIRSINPCVPLIWGGWHPSLRPEQTLENEYVDKVIVGQGEQAFCDAVESIKDGEKIDNIIAYEYVDKSNFSISNLNLIKNIEKYIIPYISPRTISLYTSQGCPYGCRFCAVNSVYGRNYSGWSVEDVVHLIDYSIKKYAINGVHFD</sequence>
<dbReference type="SUPFAM" id="SSF102114">
    <property type="entry name" value="Radical SAM enzymes"/>
    <property type="match status" value="1"/>
</dbReference>
<dbReference type="GO" id="GO:0051536">
    <property type="term" value="F:iron-sulfur cluster binding"/>
    <property type="evidence" value="ECO:0007669"/>
    <property type="project" value="UniProtKB-KW"/>
</dbReference>
<dbReference type="InterPro" id="IPR006158">
    <property type="entry name" value="Cobalamin-bd"/>
</dbReference>